<comment type="catalytic activity">
    <reaction evidence="14">
        <text>pyruvate + ATP + H2O = phosphoenolpyruvate + AMP + phosphate + 2 H(+)</text>
        <dbReference type="Rhea" id="RHEA:11364"/>
        <dbReference type="ChEBI" id="CHEBI:15361"/>
        <dbReference type="ChEBI" id="CHEBI:15377"/>
        <dbReference type="ChEBI" id="CHEBI:15378"/>
        <dbReference type="ChEBI" id="CHEBI:30616"/>
        <dbReference type="ChEBI" id="CHEBI:43474"/>
        <dbReference type="ChEBI" id="CHEBI:58702"/>
        <dbReference type="ChEBI" id="CHEBI:456215"/>
        <dbReference type="EC" id="2.7.9.2"/>
    </reaction>
</comment>
<accession>A0ABS4XJC2</accession>
<evidence type="ECO:0000259" key="15">
    <source>
        <dbReference type="Pfam" id="PF00391"/>
    </source>
</evidence>
<evidence type="ECO:0000256" key="3">
    <source>
        <dbReference type="ARBA" id="ARBA00004742"/>
    </source>
</evidence>
<comment type="function">
    <text evidence="2">Catalyzes the phosphorylation of pyruvate to phosphoenolpyruvate.</text>
</comment>
<dbReference type="RefSeq" id="WP_210002265.1">
    <property type="nucleotide sequence ID" value="NZ_BAAAJY010000004.1"/>
</dbReference>
<evidence type="ECO:0000256" key="7">
    <source>
        <dbReference type="ARBA" id="ARBA00022679"/>
    </source>
</evidence>
<evidence type="ECO:0000256" key="12">
    <source>
        <dbReference type="ARBA" id="ARBA00022842"/>
    </source>
</evidence>
<dbReference type="SUPFAM" id="SSF56059">
    <property type="entry name" value="Glutathione synthetase ATP-binding domain-like"/>
    <property type="match status" value="1"/>
</dbReference>
<evidence type="ECO:0000256" key="4">
    <source>
        <dbReference type="ARBA" id="ARBA00007837"/>
    </source>
</evidence>
<sequence>MRYIRDLDTIGATDIDFAGGKAANLGELVTAGFPVPSGCVLTTDAYRAFVAANRLEERILKLAAAPPEESAEAAGSIAALFAAGLIPGEMARELREAYKGLGTGNGEGVPVAVRSSATAEDLAEASFAGQQETYLNVIGADDLLDAVRECWASLWTERAMSYRTRAGIAPQDVALAVVIQVMVDADAAGVMFTANPASGNRGEIVIGAAWGLGESVVGGLVSTDDLVVDAGTLKVLSSSVASKDTMTVNAGNRTGQTPVPEDLRNKAVLGTGEAQRLASLGLRIARHFGVPQDIEWARSGGVFRILQARPITALPDPEAAAPETWQLPYRHGLYFRASIVEQLPDPLTPLFADLIDPSVTASLGSLMSKAFGRNVMHKGDLGLPTVNGYAYYYYRASGFMRVFALSPIAVARLGRSQAGMGLDGWKNESHPAYRAAIEAWEQRDWKPLPGDELLAAAVELLDAGTRYYTAVQSVVPMAATSEIAFRAFYDKLVKAPGDPVADTFLLGFDSEPIRAEYSLYDLAAWARERPGLSARLLATDTSALAAEVLDPGARGDWPAPGSAPDPDRIEFLERFRTHLQRFGHAVYNLDFATPVPADAPAQLLDTLKFNLRGEGGNPHERQRNSAQRREENTARIMAHLEGRKARNFGRLLAWTQKAAPMREDALSDIGLAWPLLRSMLLELGERLKTAGVVGAAEDVFWLRLAELQAANGFGLADPAPAAGDGGPGPVRITGAPEPVRAGAVAERKALWKARRRADAPQMLPVARWADKALSGMMPAGLQTQTGDVIKGVGASLGTVRAPARVLAGPDDFASMQYGEVLVARMTTPAWTPLFAMAAAVVTDVGGPLSHSSIVAREYGIPAVLGTGVATRRIRTGDMVTVDGDAGTVALGDHRDAGN</sequence>
<evidence type="ECO:0000256" key="11">
    <source>
        <dbReference type="ARBA" id="ARBA00022840"/>
    </source>
</evidence>
<protein>
    <recommendedName>
        <fullName evidence="6">Phosphoenolpyruvate synthase</fullName>
        <ecNumber evidence="5">2.7.9.2</ecNumber>
    </recommendedName>
    <alternativeName>
        <fullName evidence="13">Pyruvate, water dikinase</fullName>
    </alternativeName>
</protein>
<dbReference type="Gene3D" id="3.30.1490.20">
    <property type="entry name" value="ATP-grasp fold, A domain"/>
    <property type="match status" value="1"/>
</dbReference>
<keyword evidence="10" id="KW-0418">Kinase</keyword>
<keyword evidence="17" id="KW-0670">Pyruvate</keyword>
<evidence type="ECO:0000256" key="10">
    <source>
        <dbReference type="ARBA" id="ARBA00022777"/>
    </source>
</evidence>
<gene>
    <name evidence="17" type="ORF">JOF47_004135</name>
</gene>
<evidence type="ECO:0000256" key="1">
    <source>
        <dbReference type="ARBA" id="ARBA00001946"/>
    </source>
</evidence>
<dbReference type="Pfam" id="PF01326">
    <property type="entry name" value="PPDK_N"/>
    <property type="match status" value="1"/>
</dbReference>
<dbReference type="InterPro" id="IPR013815">
    <property type="entry name" value="ATP_grasp_subdomain_1"/>
</dbReference>
<comment type="cofactor">
    <cofactor evidence="1">
        <name>Mg(2+)</name>
        <dbReference type="ChEBI" id="CHEBI:18420"/>
    </cofactor>
</comment>
<dbReference type="InterPro" id="IPR036637">
    <property type="entry name" value="Phosphohistidine_dom_sf"/>
</dbReference>
<comment type="pathway">
    <text evidence="3">Carbohydrate biosynthesis; gluconeogenesis.</text>
</comment>
<evidence type="ECO:0000256" key="8">
    <source>
        <dbReference type="ARBA" id="ARBA00022723"/>
    </source>
</evidence>
<comment type="similarity">
    <text evidence="4">Belongs to the PEP-utilizing enzyme family.</text>
</comment>
<dbReference type="Gene3D" id="3.30.470.20">
    <property type="entry name" value="ATP-grasp fold, B domain"/>
    <property type="match status" value="1"/>
</dbReference>
<evidence type="ECO:0000256" key="2">
    <source>
        <dbReference type="ARBA" id="ARBA00002988"/>
    </source>
</evidence>
<organism evidence="17 18">
    <name type="scientific">Paeniglutamicibacter kerguelensis</name>
    <dbReference type="NCBI Taxonomy" id="254788"/>
    <lineage>
        <taxon>Bacteria</taxon>
        <taxon>Bacillati</taxon>
        <taxon>Actinomycetota</taxon>
        <taxon>Actinomycetes</taxon>
        <taxon>Micrococcales</taxon>
        <taxon>Micrococcaceae</taxon>
        <taxon>Paeniglutamicibacter</taxon>
    </lineage>
</organism>
<evidence type="ECO:0000313" key="17">
    <source>
        <dbReference type="EMBL" id="MBP2388562.1"/>
    </source>
</evidence>
<dbReference type="SUPFAM" id="SSF52009">
    <property type="entry name" value="Phosphohistidine domain"/>
    <property type="match status" value="1"/>
</dbReference>
<dbReference type="Pfam" id="PF00391">
    <property type="entry name" value="PEP-utilizers"/>
    <property type="match status" value="1"/>
</dbReference>
<evidence type="ECO:0000313" key="18">
    <source>
        <dbReference type="Proteomes" id="UP001296993"/>
    </source>
</evidence>
<dbReference type="InterPro" id="IPR006319">
    <property type="entry name" value="PEP_synth"/>
</dbReference>
<dbReference type="GO" id="GO:0008986">
    <property type="term" value="F:pyruvate, water dikinase activity"/>
    <property type="evidence" value="ECO:0007669"/>
    <property type="project" value="UniProtKB-EC"/>
</dbReference>
<evidence type="ECO:0000259" key="16">
    <source>
        <dbReference type="Pfam" id="PF01326"/>
    </source>
</evidence>
<dbReference type="EMBL" id="JAGIOF010000004">
    <property type="protein sequence ID" value="MBP2388562.1"/>
    <property type="molecule type" value="Genomic_DNA"/>
</dbReference>
<proteinExistence type="inferred from homology"/>
<evidence type="ECO:0000256" key="9">
    <source>
        <dbReference type="ARBA" id="ARBA00022741"/>
    </source>
</evidence>
<evidence type="ECO:0000256" key="6">
    <source>
        <dbReference type="ARBA" id="ARBA00021623"/>
    </source>
</evidence>
<dbReference type="Gene3D" id="3.50.30.10">
    <property type="entry name" value="Phosphohistidine domain"/>
    <property type="match status" value="1"/>
</dbReference>
<keyword evidence="18" id="KW-1185">Reference proteome</keyword>
<keyword evidence="9" id="KW-0547">Nucleotide-binding</keyword>
<comment type="caution">
    <text evidence="17">The sequence shown here is derived from an EMBL/GenBank/DDBJ whole genome shotgun (WGS) entry which is preliminary data.</text>
</comment>
<dbReference type="Proteomes" id="UP001296993">
    <property type="component" value="Unassembled WGS sequence"/>
</dbReference>
<reference evidence="17 18" key="1">
    <citation type="submission" date="2021-03" db="EMBL/GenBank/DDBJ databases">
        <title>Sequencing the genomes of 1000 actinobacteria strains.</title>
        <authorList>
            <person name="Klenk H.-P."/>
        </authorList>
    </citation>
    <scope>NUCLEOTIDE SEQUENCE [LARGE SCALE GENOMIC DNA]</scope>
    <source>
        <strain evidence="17 18">DSM 15797</strain>
    </source>
</reference>
<feature type="domain" description="Pyruvate phosphate dikinase AMP/ATP-binding" evidence="16">
    <location>
        <begin position="17"/>
        <end position="319"/>
    </location>
</feature>
<dbReference type="PANTHER" id="PTHR43030">
    <property type="entry name" value="PHOSPHOENOLPYRUVATE SYNTHASE"/>
    <property type="match status" value="1"/>
</dbReference>
<evidence type="ECO:0000256" key="5">
    <source>
        <dbReference type="ARBA" id="ARBA00011996"/>
    </source>
</evidence>
<dbReference type="InterPro" id="IPR002192">
    <property type="entry name" value="PPDK_AMP/ATP-bd"/>
</dbReference>
<keyword evidence="7 17" id="KW-0808">Transferase</keyword>
<keyword evidence="12" id="KW-0460">Magnesium</keyword>
<dbReference type="PANTHER" id="PTHR43030:SF1">
    <property type="entry name" value="PHOSPHOENOLPYRUVATE SYNTHASE"/>
    <property type="match status" value="1"/>
</dbReference>
<name>A0ABS4XJC2_9MICC</name>
<dbReference type="EC" id="2.7.9.2" evidence="5"/>
<feature type="domain" description="PEP-utilising enzyme mobile" evidence="15">
    <location>
        <begin position="817"/>
        <end position="886"/>
    </location>
</feature>
<evidence type="ECO:0000256" key="14">
    <source>
        <dbReference type="ARBA" id="ARBA00047700"/>
    </source>
</evidence>
<keyword evidence="11" id="KW-0067">ATP-binding</keyword>
<evidence type="ECO:0000256" key="13">
    <source>
        <dbReference type="ARBA" id="ARBA00033470"/>
    </source>
</evidence>
<dbReference type="InterPro" id="IPR008279">
    <property type="entry name" value="PEP-util_enz_mobile_dom"/>
</dbReference>
<keyword evidence="8" id="KW-0479">Metal-binding</keyword>